<gene>
    <name evidence="2" type="ORF">DFQ01_106177</name>
</gene>
<dbReference type="OrthoDB" id="2913105at2"/>
<feature type="region of interest" description="Disordered" evidence="1">
    <location>
        <begin position="1"/>
        <end position="49"/>
    </location>
</feature>
<evidence type="ECO:0000313" key="3">
    <source>
        <dbReference type="Proteomes" id="UP000246635"/>
    </source>
</evidence>
<evidence type="ECO:0008006" key="4">
    <source>
        <dbReference type="Google" id="ProtNLM"/>
    </source>
</evidence>
<reference evidence="2 3" key="1">
    <citation type="submission" date="2018-05" db="EMBL/GenBank/DDBJ databases">
        <title>Genomic Encyclopedia of Type Strains, Phase III (KMG-III): the genomes of soil and plant-associated and newly described type strains.</title>
        <authorList>
            <person name="Whitman W."/>
        </authorList>
    </citation>
    <scope>NUCLEOTIDE SEQUENCE [LARGE SCALE GENOMIC DNA]</scope>
    <source>
        <strain evidence="2 3">CECT 5696</strain>
    </source>
</reference>
<dbReference type="RefSeq" id="WP_110043993.1">
    <property type="nucleotide sequence ID" value="NZ_CP054612.1"/>
</dbReference>
<dbReference type="EMBL" id="QGTQ01000006">
    <property type="protein sequence ID" value="PWW04892.1"/>
    <property type="molecule type" value="Genomic_DNA"/>
</dbReference>
<keyword evidence="3" id="KW-1185">Reference proteome</keyword>
<name>A0A2V2YYS9_9BACL</name>
<dbReference type="AlphaFoldDB" id="A0A2V2YYS9"/>
<proteinExistence type="predicted"/>
<organism evidence="2 3">
    <name type="scientific">Paenibacillus cellulosilyticus</name>
    <dbReference type="NCBI Taxonomy" id="375489"/>
    <lineage>
        <taxon>Bacteria</taxon>
        <taxon>Bacillati</taxon>
        <taxon>Bacillota</taxon>
        <taxon>Bacilli</taxon>
        <taxon>Bacillales</taxon>
        <taxon>Paenibacillaceae</taxon>
        <taxon>Paenibacillus</taxon>
    </lineage>
</organism>
<sequence length="49" mass="5211">MNKKPWEVPSLDMLDVTETAGGPNGCVPDRNGRGANNRDSCQAPQPQAS</sequence>
<feature type="compositionally biased region" description="Polar residues" evidence="1">
    <location>
        <begin position="37"/>
        <end position="49"/>
    </location>
</feature>
<evidence type="ECO:0000313" key="2">
    <source>
        <dbReference type="EMBL" id="PWW04892.1"/>
    </source>
</evidence>
<dbReference type="Proteomes" id="UP000246635">
    <property type="component" value="Unassembled WGS sequence"/>
</dbReference>
<accession>A0A2V2YYS9</accession>
<dbReference type="NCBIfam" id="NF033524">
    <property type="entry name" value="lasso_PadeA_fam"/>
    <property type="match status" value="1"/>
</dbReference>
<evidence type="ECO:0000256" key="1">
    <source>
        <dbReference type="SAM" id="MobiDB-lite"/>
    </source>
</evidence>
<dbReference type="InterPro" id="IPR049825">
    <property type="entry name" value="Lasso_PadeA-like"/>
</dbReference>
<comment type="caution">
    <text evidence="2">The sequence shown here is derived from an EMBL/GenBank/DDBJ whole genome shotgun (WGS) entry which is preliminary data.</text>
</comment>
<protein>
    <recommendedName>
        <fullName evidence="4">Paeninodin family lasso peptide</fullName>
    </recommendedName>
</protein>